<dbReference type="Ensembl" id="ENSACUT00000013300.1">
    <property type="protein sequence ID" value="ENSACUP00000012447.1"/>
    <property type="gene ID" value="ENSACUG00000008421.1"/>
</dbReference>
<organism evidence="1 2">
    <name type="scientific">Athene cunicularia</name>
    <name type="common">Burrowing owl</name>
    <name type="synonym">Speotyto cunicularia</name>
    <dbReference type="NCBI Taxonomy" id="194338"/>
    <lineage>
        <taxon>Eukaryota</taxon>
        <taxon>Metazoa</taxon>
        <taxon>Chordata</taxon>
        <taxon>Craniata</taxon>
        <taxon>Vertebrata</taxon>
        <taxon>Euteleostomi</taxon>
        <taxon>Archelosauria</taxon>
        <taxon>Archosauria</taxon>
        <taxon>Dinosauria</taxon>
        <taxon>Saurischia</taxon>
        <taxon>Theropoda</taxon>
        <taxon>Coelurosauria</taxon>
        <taxon>Aves</taxon>
        <taxon>Neognathae</taxon>
        <taxon>Neoaves</taxon>
        <taxon>Telluraves</taxon>
        <taxon>Strigiformes</taxon>
        <taxon>Strigidae</taxon>
        <taxon>Athene</taxon>
    </lineage>
</organism>
<evidence type="ECO:0000313" key="2">
    <source>
        <dbReference type="Proteomes" id="UP000472269"/>
    </source>
</evidence>
<dbReference type="Proteomes" id="UP000472269">
    <property type="component" value="Unplaced"/>
</dbReference>
<sequence length="103" mass="10955">FETPALARWVGSLHLQAGASLAEKLDRQHMALGVQMCIQMCMCTWWSLWGAVGCRHGAWKDFNCLSLAARQGTHSGAMCQGHPCPTSLAAPISAALSASKLTG</sequence>
<proteinExistence type="predicted"/>
<accession>A0A663MKU7</accession>
<reference evidence="1" key="1">
    <citation type="submission" date="2025-08" db="UniProtKB">
        <authorList>
            <consortium name="Ensembl"/>
        </authorList>
    </citation>
    <scope>IDENTIFICATION</scope>
</reference>
<evidence type="ECO:0000313" key="1">
    <source>
        <dbReference type="Ensembl" id="ENSACUP00000012447.1"/>
    </source>
</evidence>
<dbReference type="AlphaFoldDB" id="A0A663MKU7"/>
<keyword evidence="2" id="KW-1185">Reference proteome</keyword>
<name>A0A663MKU7_ATHCN</name>
<protein>
    <submittedName>
        <fullName evidence="1">Uncharacterized protein</fullName>
    </submittedName>
</protein>
<reference evidence="1" key="2">
    <citation type="submission" date="2025-09" db="UniProtKB">
        <authorList>
            <consortium name="Ensembl"/>
        </authorList>
    </citation>
    <scope>IDENTIFICATION</scope>
</reference>